<gene>
    <name evidence="2" type="ORF">EAI_12984</name>
</gene>
<evidence type="ECO:0000313" key="3">
    <source>
        <dbReference type="Proteomes" id="UP000008237"/>
    </source>
</evidence>
<accession>E2BML9</accession>
<protein>
    <submittedName>
        <fullName evidence="2">Uncharacterized protein</fullName>
    </submittedName>
</protein>
<feature type="region of interest" description="Disordered" evidence="1">
    <location>
        <begin position="118"/>
        <end position="162"/>
    </location>
</feature>
<dbReference type="Proteomes" id="UP000008237">
    <property type="component" value="Unassembled WGS sequence"/>
</dbReference>
<evidence type="ECO:0000313" key="2">
    <source>
        <dbReference type="EMBL" id="EFN83060.1"/>
    </source>
</evidence>
<reference evidence="2 3" key="1">
    <citation type="journal article" date="2010" name="Science">
        <title>Genomic comparison of the ants Camponotus floridanus and Harpegnathos saltator.</title>
        <authorList>
            <person name="Bonasio R."/>
            <person name="Zhang G."/>
            <person name="Ye C."/>
            <person name="Mutti N.S."/>
            <person name="Fang X."/>
            <person name="Qin N."/>
            <person name="Donahue G."/>
            <person name="Yang P."/>
            <person name="Li Q."/>
            <person name="Li C."/>
            <person name="Zhang P."/>
            <person name="Huang Z."/>
            <person name="Berger S.L."/>
            <person name="Reinberg D."/>
            <person name="Wang J."/>
            <person name="Liebig J."/>
        </authorList>
    </citation>
    <scope>NUCLEOTIDE SEQUENCE [LARGE SCALE GENOMIC DNA]</scope>
    <source>
        <strain evidence="2 3">R22 G/1</strain>
    </source>
</reference>
<feature type="region of interest" description="Disordered" evidence="1">
    <location>
        <begin position="233"/>
        <end position="263"/>
    </location>
</feature>
<feature type="region of interest" description="Disordered" evidence="1">
    <location>
        <begin position="16"/>
        <end position="45"/>
    </location>
</feature>
<dbReference type="EMBL" id="GL449259">
    <property type="protein sequence ID" value="EFN83060.1"/>
    <property type="molecule type" value="Genomic_DNA"/>
</dbReference>
<feature type="region of interest" description="Disordered" evidence="1">
    <location>
        <begin position="318"/>
        <end position="411"/>
    </location>
</feature>
<dbReference type="AlphaFoldDB" id="E2BML9"/>
<dbReference type="InParanoid" id="E2BML9"/>
<evidence type="ECO:0000256" key="1">
    <source>
        <dbReference type="SAM" id="MobiDB-lite"/>
    </source>
</evidence>
<feature type="compositionally biased region" description="Basic and acidic residues" evidence="1">
    <location>
        <begin position="365"/>
        <end position="411"/>
    </location>
</feature>
<organism evidence="3">
    <name type="scientific">Harpegnathos saltator</name>
    <name type="common">Jerdon's jumping ant</name>
    <dbReference type="NCBI Taxonomy" id="610380"/>
    <lineage>
        <taxon>Eukaryota</taxon>
        <taxon>Metazoa</taxon>
        <taxon>Ecdysozoa</taxon>
        <taxon>Arthropoda</taxon>
        <taxon>Hexapoda</taxon>
        <taxon>Insecta</taxon>
        <taxon>Pterygota</taxon>
        <taxon>Neoptera</taxon>
        <taxon>Endopterygota</taxon>
        <taxon>Hymenoptera</taxon>
        <taxon>Apocrita</taxon>
        <taxon>Aculeata</taxon>
        <taxon>Formicoidea</taxon>
        <taxon>Formicidae</taxon>
        <taxon>Ponerinae</taxon>
        <taxon>Ponerini</taxon>
        <taxon>Harpegnathos</taxon>
    </lineage>
</organism>
<proteinExistence type="predicted"/>
<keyword evidence="3" id="KW-1185">Reference proteome</keyword>
<name>E2BML9_HARSA</name>
<sequence length="411" mass="46942">MVRRLMEEVRGFKEEVKREGEKRDRENRELREELRKEREERRKEWEKWKREKMEGEERIKKMEERLERWEKREEERLGAPITEPVVDGKIGNLAAERSCERGACEFGIRIVGGLRSDCGGRRRDSARRRGTAAEPRKARQSWEGPRVGGPPSRCPCGSRKDSAYSCADLDRGERAVERAYERVGERASEEGTLLLSVRSCWDDTEDCPFCRDHWRSQGPFVPGLGNVPREVRLTRDHGLPKRSPKKPPEAARVRRRASPKTEGLSPFWRRGSVTWQLGAPITELVVDGKIGNLAAERPCERSAREFGIRIAGGLRGNCSERRRDSAKQWGSRTTRGSLGGPASGEASDPMSLRKQEEFGLFLRGSRGERAVERANKRTSEKERVDERGEEGPAIDARDDGARRAEGRRRVS</sequence>